<dbReference type="EMBL" id="QPIJ01000001">
    <property type="protein sequence ID" value="RCV93842.1"/>
    <property type="molecule type" value="Genomic_DNA"/>
</dbReference>
<keyword evidence="1" id="KW-1133">Transmembrane helix</keyword>
<dbReference type="RefSeq" id="WP_114485170.1">
    <property type="nucleotide sequence ID" value="NZ_CBCSHM010000001.1"/>
</dbReference>
<evidence type="ECO:0000313" key="3">
    <source>
        <dbReference type="Proteomes" id="UP000253204"/>
    </source>
</evidence>
<proteinExistence type="predicted"/>
<reference evidence="2 3" key="1">
    <citation type="submission" date="2018-07" db="EMBL/GenBank/DDBJ databases">
        <title>Halomonas rutogse sp. nov., isolated from Lake TangqianCo on Tibetan Plateau.</title>
        <authorList>
            <person name="Lu H."/>
            <person name="Xing P."/>
            <person name="Wu Q."/>
        </authorList>
    </citation>
    <scope>NUCLEOTIDE SEQUENCE [LARGE SCALE GENOMIC DNA]</scope>
    <source>
        <strain evidence="2 3">TQ8S</strain>
    </source>
</reference>
<dbReference type="Proteomes" id="UP000253204">
    <property type="component" value="Unassembled WGS sequence"/>
</dbReference>
<accession>A0A368UBQ7</accession>
<name>A0A368UBQ7_9GAMM</name>
<gene>
    <name evidence="2" type="ORF">DU506_01405</name>
</gene>
<keyword evidence="3" id="KW-1185">Reference proteome</keyword>
<protein>
    <submittedName>
        <fullName evidence="2">Uncharacterized protein</fullName>
    </submittedName>
</protein>
<organism evidence="2 3">
    <name type="scientific">Vreelandella rituensis</name>
    <dbReference type="NCBI Taxonomy" id="2282306"/>
    <lineage>
        <taxon>Bacteria</taxon>
        <taxon>Pseudomonadati</taxon>
        <taxon>Pseudomonadota</taxon>
        <taxon>Gammaproteobacteria</taxon>
        <taxon>Oceanospirillales</taxon>
        <taxon>Halomonadaceae</taxon>
        <taxon>Vreelandella</taxon>
    </lineage>
</organism>
<sequence length="139" mass="14348">MEEILLSSAPAPAAGGKTIFGFMDFLVNLFDGGIVVVGGGLALIGVVGVGLGLLDIYNHFKPENRDNPGEKNRFVSGAVKFAIGGLLASSGYQVLAENTFKDGATSETITTSIVEEQPAIAAIDPLQAFADQHGLVVTV</sequence>
<comment type="caution">
    <text evidence="2">The sequence shown here is derived from an EMBL/GenBank/DDBJ whole genome shotgun (WGS) entry which is preliminary data.</text>
</comment>
<evidence type="ECO:0000313" key="2">
    <source>
        <dbReference type="EMBL" id="RCV93842.1"/>
    </source>
</evidence>
<dbReference type="AlphaFoldDB" id="A0A368UBQ7"/>
<keyword evidence="1" id="KW-0812">Transmembrane</keyword>
<evidence type="ECO:0000256" key="1">
    <source>
        <dbReference type="SAM" id="Phobius"/>
    </source>
</evidence>
<feature type="transmembrane region" description="Helical" evidence="1">
    <location>
        <begin position="33"/>
        <end position="57"/>
    </location>
</feature>
<keyword evidence="1" id="KW-0472">Membrane</keyword>